<evidence type="ECO:0000313" key="7">
    <source>
        <dbReference type="Proteomes" id="UP001207408"/>
    </source>
</evidence>
<evidence type="ECO:0000313" key="6">
    <source>
        <dbReference type="EMBL" id="MCW3804473.1"/>
    </source>
</evidence>
<dbReference type="PROSITE" id="PS51257">
    <property type="entry name" value="PROKAR_LIPOPROTEIN"/>
    <property type="match status" value="1"/>
</dbReference>
<evidence type="ECO:0000256" key="3">
    <source>
        <dbReference type="ARBA" id="ARBA00023295"/>
    </source>
</evidence>
<dbReference type="GO" id="GO:0004553">
    <property type="term" value="F:hydrolase activity, hydrolyzing O-glycosyl compounds"/>
    <property type="evidence" value="ECO:0007669"/>
    <property type="project" value="InterPro"/>
</dbReference>
<comment type="caution">
    <text evidence="6">The sequence shown here is derived from an EMBL/GenBank/DDBJ whole genome shotgun (WGS) entry which is preliminary data.</text>
</comment>
<dbReference type="SUPFAM" id="SSF75005">
    <property type="entry name" value="Arabinanase/levansucrase/invertase"/>
    <property type="match status" value="1"/>
</dbReference>
<feature type="site" description="Important for catalytic activity, responsible for pKa modulation of the active site Glu and correct orientation of both the proton donor and substrate" evidence="4">
    <location>
        <position position="152"/>
    </location>
</feature>
<dbReference type="EMBL" id="JAPDPI010000003">
    <property type="protein sequence ID" value="MCW3804473.1"/>
    <property type="molecule type" value="Genomic_DNA"/>
</dbReference>
<dbReference type="Proteomes" id="UP001207408">
    <property type="component" value="Unassembled WGS sequence"/>
</dbReference>
<dbReference type="PANTHER" id="PTHR42812:SF5">
    <property type="entry name" value="ENDO-ARABINASE"/>
    <property type="match status" value="1"/>
</dbReference>
<evidence type="ECO:0000256" key="5">
    <source>
        <dbReference type="RuleBase" id="RU361187"/>
    </source>
</evidence>
<dbReference type="InterPro" id="IPR013320">
    <property type="entry name" value="ConA-like_dom_sf"/>
</dbReference>
<dbReference type="RefSeq" id="WP_301197694.1">
    <property type="nucleotide sequence ID" value="NZ_JAPDPI010000003.1"/>
</dbReference>
<organism evidence="6 7">
    <name type="scientific">Plebeiibacterium marinum</name>
    <dbReference type="NCBI Taxonomy" id="2992111"/>
    <lineage>
        <taxon>Bacteria</taxon>
        <taxon>Pseudomonadati</taxon>
        <taxon>Bacteroidota</taxon>
        <taxon>Bacteroidia</taxon>
        <taxon>Marinilabiliales</taxon>
        <taxon>Marinilabiliaceae</taxon>
        <taxon>Plebeiibacterium</taxon>
    </lineage>
</organism>
<name>A0AAE3SII7_9BACT</name>
<keyword evidence="2 5" id="KW-0378">Hydrolase</keyword>
<protein>
    <submittedName>
        <fullName evidence="6">Glycoside hydrolase family 43 protein</fullName>
    </submittedName>
</protein>
<dbReference type="InterPro" id="IPR006710">
    <property type="entry name" value="Glyco_hydro_43"/>
</dbReference>
<dbReference type="Gene3D" id="2.60.120.200">
    <property type="match status" value="1"/>
</dbReference>
<evidence type="ECO:0000256" key="2">
    <source>
        <dbReference type="ARBA" id="ARBA00022801"/>
    </source>
</evidence>
<reference evidence="6" key="1">
    <citation type="submission" date="2022-10" db="EMBL/GenBank/DDBJ databases">
        <authorList>
            <person name="Yu W.X."/>
        </authorList>
    </citation>
    <scope>NUCLEOTIDE SEQUENCE</scope>
    <source>
        <strain evidence="6">D04</strain>
    </source>
</reference>
<accession>A0AAE3SII7</accession>
<dbReference type="SUPFAM" id="SSF49899">
    <property type="entry name" value="Concanavalin A-like lectins/glucanases"/>
    <property type="match status" value="1"/>
</dbReference>
<dbReference type="InterPro" id="IPR051795">
    <property type="entry name" value="Glycosyl_Hydrlase_43"/>
</dbReference>
<sequence>MNKIIYAIVFVVVLLNGLSGCWIKDNSKGMIYNPVLPGDYPNPTVIKIKDCYYASATSNEWSPLFPIFKSKDLINWKLISYVFPGGAPDWADKNFWSPELAYDKEQDRVYVYYSARDKKTNRMTIGVASAESPEKPFVDHGPFVSQEMGSIDAFEMRDRDGKIYLIWKEDGSSIGLPTPIYAQEVSNDRSRLLGEKVELIRNDKDWEGGLVEGVCLFAKGDYFYMFYSSGNCCDKECNYKVGVARAKSLLGPWEKFEDNPILRTNVEWKCPGQGAVVPKDDDLFLLYHAYSRQGSVYIGRQGVLEKLFWRKDNWPYFKNAQILNSPKEKLNFEDHFTDALNLIWQWRVTHDLSYATGEDGLMLEASNENLELGSLLVQSVRSTDYQFVATVDLGNTGMNSEGGIALIGAASNEFYAPLAGLGISVDHNLIKAWRTVNHETSILGEVLVSELQDDMVNLKMEVNDGYLINFFVKVEDRWEKVAGNIDASAYVPWGMGFRLGLVAKGKAEEFVNIKSVKLTSLDTKESGLN</sequence>
<evidence type="ECO:0000256" key="1">
    <source>
        <dbReference type="ARBA" id="ARBA00009865"/>
    </source>
</evidence>
<comment type="similarity">
    <text evidence="1 5">Belongs to the glycosyl hydrolase 43 family.</text>
</comment>
<dbReference type="CDD" id="cd08999">
    <property type="entry name" value="GH43_ABN-like"/>
    <property type="match status" value="1"/>
</dbReference>
<keyword evidence="7" id="KW-1185">Reference proteome</keyword>
<dbReference type="Gene3D" id="2.115.10.20">
    <property type="entry name" value="Glycosyl hydrolase domain, family 43"/>
    <property type="match status" value="1"/>
</dbReference>
<proteinExistence type="inferred from homology"/>
<gene>
    <name evidence="6" type="ORF">OM074_02485</name>
</gene>
<dbReference type="GO" id="GO:0005975">
    <property type="term" value="P:carbohydrate metabolic process"/>
    <property type="evidence" value="ECO:0007669"/>
    <property type="project" value="InterPro"/>
</dbReference>
<keyword evidence="3 5" id="KW-0326">Glycosidase</keyword>
<dbReference type="AlphaFoldDB" id="A0AAE3SII7"/>
<dbReference type="InterPro" id="IPR023296">
    <property type="entry name" value="Glyco_hydro_beta-prop_sf"/>
</dbReference>
<dbReference type="Pfam" id="PF04616">
    <property type="entry name" value="Glyco_hydro_43"/>
    <property type="match status" value="1"/>
</dbReference>
<evidence type="ECO:0000256" key="4">
    <source>
        <dbReference type="PIRSR" id="PIRSR606710-2"/>
    </source>
</evidence>
<dbReference type="PANTHER" id="PTHR42812">
    <property type="entry name" value="BETA-XYLOSIDASE"/>
    <property type="match status" value="1"/>
</dbReference>